<dbReference type="AlphaFoldDB" id="T0FDI4"/>
<dbReference type="EMBL" id="AHMO02000008">
    <property type="protein sequence ID" value="EQA45647.1"/>
    <property type="molecule type" value="Genomic_DNA"/>
</dbReference>
<evidence type="ECO:0000313" key="1">
    <source>
        <dbReference type="EMBL" id="EQA45647.1"/>
    </source>
</evidence>
<name>T0FDI4_9LEPT</name>
<dbReference type="Proteomes" id="UP000015454">
    <property type="component" value="Unassembled WGS sequence"/>
</dbReference>
<sequence length="698" mass="74449">MSHRRDFTDAESFVYYWQDKMSRTLNVIFSPTDSRGNTIIYVPNQSGDPVSSGETFQIQLMNTSGQAVLLKKGDPVGDQAIPSNSFLLSIFLPEIFTASDLEEVMVSPQENWKIKCFSDDGIYLMLAPVSDTSIPANGSLTLKLSGFKTSSPRQIPQALNLNLNNLDAPIVGDGIYSTQAEILQVPKQGNKDLILIANAENSPVVYLTPSDAPANNTNSVSFYLTNRDPNAAQIPATANVSYIRISFDTGQDLGDLTGAADAELANVSLIREYQNLFSLSVERIRNIPTWKFTASTDVFLNGGSNDRLEFQLDNLVSHIQPGIANVYLEFFNIPGFNDGYATFSLQKELPAAVISAFFISPSQLAYGDSITLQWQTQGAEYCTLSTNIGSLSDQNGQTIQAYQTFPAMESGLKVTPVLPQLQKSNSPILFSVGISAFTQDGRSNSKQEGILIEPVGCSLASSVTGPIKVGDSVQLSWSSQFAHSLSIDQGIGNVAASGSVNVSPSHDTTYTLTAQGLYGPITSAVTVKVQSVKINLFQANVSSAKIGDPIGFLWDTEFATTLDINGTQLPSGKGSIDLFLSRSTEVFTLTCNGGNGPVSQSISITATDGVEITSVGGLWESNKFYFEEAMAVFNWTTLRAVSCQVTVNGGVVSTALSGSASVGAGTGDNPQSTTFVVTAQGPGGPVSQAYTVVPPYSV</sequence>
<proteinExistence type="predicted"/>
<dbReference type="STRING" id="1049789.LEP1GSC050_4211"/>
<reference evidence="1" key="1">
    <citation type="submission" date="2013-05" db="EMBL/GenBank/DDBJ databases">
        <authorList>
            <person name="Harkins D.M."/>
            <person name="Durkin A.S."/>
            <person name="Brinkac L.M."/>
            <person name="Haft D.H."/>
            <person name="Selengut J.D."/>
            <person name="Sanka R."/>
            <person name="DePew J."/>
            <person name="Purushe J."/>
            <person name="Hartskeerl R.A."/>
            <person name="Ahmed A."/>
            <person name="van der Linden H."/>
            <person name="Goris M.G.A."/>
            <person name="Vinetz J.M."/>
            <person name="Sutton G.G."/>
            <person name="Nierman W.C."/>
            <person name="Fouts D.E."/>
        </authorList>
    </citation>
    <scope>NUCLEOTIDE SEQUENCE [LARGE SCALE GENOMIC DNA]</scope>
    <source>
        <strain evidence="1">5399</strain>
    </source>
</reference>
<protein>
    <submittedName>
        <fullName evidence="1">Uncharacterized protein</fullName>
    </submittedName>
</protein>
<organism evidence="1 2">
    <name type="scientific">Leptospira broomii serovar Hurstbridge str. 5399</name>
    <dbReference type="NCBI Taxonomy" id="1049789"/>
    <lineage>
        <taxon>Bacteria</taxon>
        <taxon>Pseudomonadati</taxon>
        <taxon>Spirochaetota</taxon>
        <taxon>Spirochaetia</taxon>
        <taxon>Leptospirales</taxon>
        <taxon>Leptospiraceae</taxon>
        <taxon>Leptospira</taxon>
    </lineage>
</organism>
<gene>
    <name evidence="1" type="ORF">LEP1GSC050_4211</name>
</gene>
<evidence type="ECO:0000313" key="2">
    <source>
        <dbReference type="Proteomes" id="UP000015454"/>
    </source>
</evidence>
<keyword evidence="2" id="KW-1185">Reference proteome</keyword>
<accession>T0FDI4</accession>
<dbReference type="RefSeq" id="WP_010568809.1">
    <property type="nucleotide sequence ID" value="NZ_AHMO02000008.1"/>
</dbReference>
<comment type="caution">
    <text evidence="1">The sequence shown here is derived from an EMBL/GenBank/DDBJ whole genome shotgun (WGS) entry which is preliminary data.</text>
</comment>